<keyword evidence="8" id="KW-1185">Reference proteome</keyword>
<dbReference type="OrthoDB" id="3559948at2759"/>
<evidence type="ECO:0000256" key="4">
    <source>
        <dbReference type="ARBA" id="ARBA00023157"/>
    </source>
</evidence>
<dbReference type="Proteomes" id="UP000320762">
    <property type="component" value="Unassembled WGS sequence"/>
</dbReference>
<evidence type="ECO:0000256" key="5">
    <source>
        <dbReference type="SAM" id="SignalP"/>
    </source>
</evidence>
<sequence length="128" mass="13763">MQQSFLFVLLAISGVLASPLALAPTMPACAQSCVSSTTRPTDCDPALAECFCSSNVVSDKIGNCLLNNCEDDQDLSDAILSLPDCRTADQIRNIMLRLPIEVAAPGPLDTEDEAIYQGQTVMKWRALK</sequence>
<evidence type="ECO:0000259" key="6">
    <source>
        <dbReference type="PROSITE" id="PS52012"/>
    </source>
</evidence>
<evidence type="ECO:0000256" key="3">
    <source>
        <dbReference type="ARBA" id="ARBA00022729"/>
    </source>
</evidence>
<feature type="chain" id="PRO_5021914760" description="CFEM domain-containing protein" evidence="5">
    <location>
        <begin position="18"/>
        <end position="128"/>
    </location>
</feature>
<feature type="domain" description="CFEM" evidence="6">
    <location>
        <begin position="1"/>
        <end position="113"/>
    </location>
</feature>
<gene>
    <name evidence="7" type="ORF">BD626DRAFT_533548</name>
</gene>
<organism evidence="7 8">
    <name type="scientific">Schizophyllum amplum</name>
    <dbReference type="NCBI Taxonomy" id="97359"/>
    <lineage>
        <taxon>Eukaryota</taxon>
        <taxon>Fungi</taxon>
        <taxon>Dikarya</taxon>
        <taxon>Basidiomycota</taxon>
        <taxon>Agaricomycotina</taxon>
        <taxon>Agaricomycetes</taxon>
        <taxon>Agaricomycetidae</taxon>
        <taxon>Agaricales</taxon>
        <taxon>Schizophyllaceae</taxon>
        <taxon>Schizophyllum</taxon>
    </lineage>
</organism>
<evidence type="ECO:0000313" key="7">
    <source>
        <dbReference type="EMBL" id="TRM70177.1"/>
    </source>
</evidence>
<comment type="subcellular location">
    <subcellularLocation>
        <location evidence="1">Secreted</location>
    </subcellularLocation>
</comment>
<protein>
    <recommendedName>
        <fullName evidence="6">CFEM domain-containing protein</fullName>
    </recommendedName>
</protein>
<comment type="caution">
    <text evidence="7">The sequence shown here is derived from an EMBL/GenBank/DDBJ whole genome shotgun (WGS) entry which is preliminary data.</text>
</comment>
<evidence type="ECO:0000256" key="1">
    <source>
        <dbReference type="ARBA" id="ARBA00004613"/>
    </source>
</evidence>
<evidence type="ECO:0000313" key="8">
    <source>
        <dbReference type="Proteomes" id="UP000320762"/>
    </source>
</evidence>
<feature type="signal peptide" evidence="5">
    <location>
        <begin position="1"/>
        <end position="17"/>
    </location>
</feature>
<dbReference type="EMBL" id="VDMD01000001">
    <property type="protein sequence ID" value="TRM70177.1"/>
    <property type="molecule type" value="Genomic_DNA"/>
</dbReference>
<dbReference type="AlphaFoldDB" id="A0A550CZH1"/>
<dbReference type="InterPro" id="IPR008427">
    <property type="entry name" value="Extracellular_membr_CFEM_dom"/>
</dbReference>
<keyword evidence="2" id="KW-0964">Secreted</keyword>
<name>A0A550CZH1_9AGAR</name>
<reference evidence="7 8" key="1">
    <citation type="journal article" date="2019" name="New Phytol.">
        <title>Comparative genomics reveals unique wood-decay strategies and fruiting body development in the Schizophyllaceae.</title>
        <authorList>
            <person name="Almasi E."/>
            <person name="Sahu N."/>
            <person name="Krizsan K."/>
            <person name="Balint B."/>
            <person name="Kovacs G.M."/>
            <person name="Kiss B."/>
            <person name="Cseklye J."/>
            <person name="Drula E."/>
            <person name="Henrissat B."/>
            <person name="Nagy I."/>
            <person name="Chovatia M."/>
            <person name="Adam C."/>
            <person name="LaButti K."/>
            <person name="Lipzen A."/>
            <person name="Riley R."/>
            <person name="Grigoriev I.V."/>
            <person name="Nagy L.G."/>
        </authorList>
    </citation>
    <scope>NUCLEOTIDE SEQUENCE [LARGE SCALE GENOMIC DNA]</scope>
    <source>
        <strain evidence="7 8">NL-1724</strain>
    </source>
</reference>
<proteinExistence type="predicted"/>
<accession>A0A550CZH1</accession>
<keyword evidence="3 5" id="KW-0732">Signal</keyword>
<keyword evidence="4" id="KW-1015">Disulfide bond</keyword>
<evidence type="ECO:0000256" key="2">
    <source>
        <dbReference type="ARBA" id="ARBA00022525"/>
    </source>
</evidence>
<dbReference type="PROSITE" id="PS52012">
    <property type="entry name" value="CFEM"/>
    <property type="match status" value="1"/>
</dbReference>
<dbReference type="GO" id="GO:0005576">
    <property type="term" value="C:extracellular region"/>
    <property type="evidence" value="ECO:0007669"/>
    <property type="project" value="UniProtKB-SubCell"/>
</dbReference>
<dbReference type="Pfam" id="PF05730">
    <property type="entry name" value="CFEM"/>
    <property type="match status" value="1"/>
</dbReference>